<evidence type="ECO:0000313" key="17">
    <source>
        <dbReference type="Proteomes" id="UP000284660"/>
    </source>
</evidence>
<evidence type="ECO:0000313" key="20">
    <source>
        <dbReference type="Proteomes" id="UP000471216"/>
    </source>
</evidence>
<comment type="similarity">
    <text evidence="1 3">Belongs to the pirin family.</text>
</comment>
<organism evidence="6 15">
    <name type="scientific">Parabacteroides distasonis</name>
    <dbReference type="NCBI Taxonomy" id="823"/>
    <lineage>
        <taxon>Bacteria</taxon>
        <taxon>Pseudomonadati</taxon>
        <taxon>Bacteroidota</taxon>
        <taxon>Bacteroidia</taxon>
        <taxon>Bacteroidales</taxon>
        <taxon>Tannerellaceae</taxon>
        <taxon>Parabacteroides</taxon>
    </lineage>
</organism>
<evidence type="ECO:0000313" key="10">
    <source>
        <dbReference type="EMBL" id="MRZ07605.1"/>
    </source>
</evidence>
<feature type="binding site" evidence="2">
    <location>
        <position position="104"/>
    </location>
    <ligand>
        <name>Fe cation</name>
        <dbReference type="ChEBI" id="CHEBI:24875"/>
    </ligand>
</feature>
<evidence type="ECO:0000313" key="16">
    <source>
        <dbReference type="Proteomes" id="UP000195950"/>
    </source>
</evidence>
<dbReference type="Proteomes" id="UP000471216">
    <property type="component" value="Unassembled WGS sequence"/>
</dbReference>
<feature type="binding site" evidence="2">
    <location>
        <position position="58"/>
    </location>
    <ligand>
        <name>Fe cation</name>
        <dbReference type="ChEBI" id="CHEBI:24875"/>
    </ligand>
</feature>
<reference evidence="12 17" key="4">
    <citation type="submission" date="2018-08" db="EMBL/GenBank/DDBJ databases">
        <title>A genome reference for cultivated species of the human gut microbiota.</title>
        <authorList>
            <person name="Zou Y."/>
            <person name="Xue W."/>
            <person name="Luo G."/>
        </authorList>
    </citation>
    <scope>NUCLEOTIDE SEQUENCE [LARGE SCALE GENOMIC DNA]</scope>
    <source>
        <strain evidence="12 17">AM30-4</strain>
    </source>
</reference>
<name>A0A173W2G6_PARDI</name>
<dbReference type="AlphaFoldDB" id="A0A173W2G6"/>
<keyword evidence="6" id="KW-0560">Oxidoreductase</keyword>
<dbReference type="EMBL" id="JAQMPJ010000013">
    <property type="protein sequence ID" value="MDB9006095.1"/>
    <property type="molecule type" value="Genomic_DNA"/>
</dbReference>
<dbReference type="PANTHER" id="PTHR43212:SF3">
    <property type="entry name" value="QUERCETIN 2,3-DIOXYGENASE"/>
    <property type="match status" value="1"/>
</dbReference>
<reference evidence="11" key="3">
    <citation type="journal article" date="2018" name="BMC Genomics">
        <title>Whole genome sequencing and function prediction of 133 gut anaerobes isolated from chicken caecum in pure cultures.</title>
        <authorList>
            <person name="Medvecky M."/>
            <person name="Cejkova D."/>
            <person name="Polansky O."/>
            <person name="Karasova D."/>
            <person name="Kubasova T."/>
            <person name="Cizek A."/>
            <person name="Rychlik I."/>
        </authorList>
    </citation>
    <scope>NUCLEOTIDE SEQUENCE</scope>
    <source>
        <strain evidence="11">An199</strain>
    </source>
</reference>
<evidence type="ECO:0000313" key="7">
    <source>
        <dbReference type="EMBL" id="CUQ50605.1"/>
    </source>
</evidence>
<dbReference type="InterPro" id="IPR003829">
    <property type="entry name" value="Pirin_N_dom"/>
</dbReference>
<evidence type="ECO:0000256" key="2">
    <source>
        <dbReference type="PIRSR" id="PIRSR006232-1"/>
    </source>
</evidence>
<sequence>MRVVVDKAQSRGYANHGWLKTHHTFSFANYYNPERVHFGMLRVLNDDSVAPGEGFDMHPHKNMEVISIPLKGYLRHGDSIKNSEVITPGDIQVMSAGTGIVHSEFNDSGNEQLEFLQIWVFPREENTKPHYASYDVRPVTSEKNKLSLIIAPDGSAPASINQDAWFSLGNLDAGQVKEYKLHSKNNGVYLFVIDGEVEVSNTILSKRDGAGFWETESITIEVLKHAKVLLIEVPMMK</sequence>
<evidence type="ECO:0000313" key="6">
    <source>
        <dbReference type="EMBL" id="CUN32418.1"/>
    </source>
</evidence>
<evidence type="ECO:0000313" key="18">
    <source>
        <dbReference type="Proteomes" id="UP000315827"/>
    </source>
</evidence>
<dbReference type="Proteomes" id="UP001210126">
    <property type="component" value="Unassembled WGS sequence"/>
</dbReference>
<evidence type="ECO:0000313" key="8">
    <source>
        <dbReference type="EMBL" id="MDB9006095.1"/>
    </source>
</evidence>
<dbReference type="EMBL" id="QSJN01000016">
    <property type="protein sequence ID" value="RHD71559.1"/>
    <property type="molecule type" value="Genomic_DNA"/>
</dbReference>
<evidence type="ECO:0000313" key="13">
    <source>
        <dbReference type="EMBL" id="TWV59798.1"/>
    </source>
</evidence>
<reference evidence="19 20" key="5">
    <citation type="journal article" date="2019" name="Nat. Med.">
        <title>A library of human gut bacterial isolates paired with longitudinal multiomics data enables mechanistic microbiome research.</title>
        <authorList>
            <person name="Poyet M."/>
            <person name="Groussin M."/>
            <person name="Gibbons S.M."/>
            <person name="Avila-Pacheco J."/>
            <person name="Jiang X."/>
            <person name="Kearney S.M."/>
            <person name="Perrotta A.R."/>
            <person name="Berdy B."/>
            <person name="Zhao S."/>
            <person name="Lieberman T.D."/>
            <person name="Swanson P.K."/>
            <person name="Smith M."/>
            <person name="Roesemann S."/>
            <person name="Alexander J.E."/>
            <person name="Rich S.A."/>
            <person name="Livny J."/>
            <person name="Vlamakis H."/>
            <person name="Clish C."/>
            <person name="Bullock K."/>
            <person name="Deik A."/>
            <person name="Scott J."/>
            <person name="Pierce K.A."/>
            <person name="Xavier R.J."/>
            <person name="Alm E.J."/>
        </authorList>
    </citation>
    <scope>NUCLEOTIDE SEQUENCE [LARGE SCALE GENOMIC DNA]</scope>
    <source>
        <strain evidence="10 20">BIOML-A10</strain>
        <strain evidence="9 19">BIOML-A11</strain>
    </source>
</reference>
<dbReference type="Proteomes" id="UP000450599">
    <property type="component" value="Unassembled WGS sequence"/>
</dbReference>
<dbReference type="EMBL" id="NFJX01000015">
    <property type="protein sequence ID" value="OUP16518.1"/>
    <property type="molecule type" value="Genomic_DNA"/>
</dbReference>
<dbReference type="InterPro" id="IPR041602">
    <property type="entry name" value="Quercetinase_C"/>
</dbReference>
<dbReference type="SUPFAM" id="SSF51182">
    <property type="entry name" value="RmlC-like cupins"/>
    <property type="match status" value="1"/>
</dbReference>
<feature type="domain" description="Quercetin 2,3-dioxygenase C-terminal cupin" evidence="5">
    <location>
        <begin position="148"/>
        <end position="233"/>
    </location>
</feature>
<evidence type="ECO:0000313" key="14">
    <source>
        <dbReference type="Proteomes" id="UP000095332"/>
    </source>
</evidence>
<evidence type="ECO:0000313" key="12">
    <source>
        <dbReference type="EMBL" id="RHD71559.1"/>
    </source>
</evidence>
<accession>A0A173W2G6</accession>
<dbReference type="PIRSF" id="PIRSF006232">
    <property type="entry name" value="Pirin"/>
    <property type="match status" value="1"/>
</dbReference>
<reference evidence="13 18" key="6">
    <citation type="submission" date="2019-07" db="EMBL/GenBank/DDBJ databases">
        <title>Genome sequencing of Parabacteroides distasonis iSURF_7.</title>
        <authorList>
            <person name="Degefu H.N."/>
            <person name="Ruoff K.L."/>
            <person name="Price C.E."/>
            <person name="Valls R.A."/>
            <person name="O'Toole G.A."/>
        </authorList>
    </citation>
    <scope>NUCLEOTIDE SEQUENCE [LARGE SCALE GENOMIC DNA]</scope>
    <source>
        <strain evidence="13 18">CFPLTA003_1B</strain>
    </source>
</reference>
<dbReference type="Proteomes" id="UP000095332">
    <property type="component" value="Unassembled WGS sequence"/>
</dbReference>
<keyword evidence="2" id="KW-0479">Metal-binding</keyword>
<gene>
    <name evidence="6" type="primary">yhhW</name>
    <name evidence="11" type="ORF">B5F32_15130</name>
    <name evidence="12" type="ORF">DW782_18995</name>
    <name evidence="6" type="ORF">ERS852429_04019</name>
    <name evidence="7" type="ORF">ERS852560_03547</name>
    <name evidence="13" type="ORF">FSA05_17035</name>
    <name evidence="10" type="ORF">GKD54_15600</name>
    <name evidence="9" type="ORF">GKD58_14705</name>
    <name evidence="8" type="ORF">PN599_13920</name>
</gene>
<dbReference type="GeneID" id="93524231"/>
<dbReference type="EMBL" id="WKMX01000015">
    <property type="protein sequence ID" value="MRZ07605.1"/>
    <property type="molecule type" value="Genomic_DNA"/>
</dbReference>
<dbReference type="GO" id="GO:0046872">
    <property type="term" value="F:metal ion binding"/>
    <property type="evidence" value="ECO:0007669"/>
    <property type="project" value="UniProtKB-KW"/>
</dbReference>
<dbReference type="Proteomes" id="UP000195950">
    <property type="component" value="Unassembled WGS sequence"/>
</dbReference>
<dbReference type="EC" id="1.13.11.24" evidence="6"/>
<evidence type="ECO:0000259" key="5">
    <source>
        <dbReference type="Pfam" id="PF17954"/>
    </source>
</evidence>
<dbReference type="RefSeq" id="WP_008774439.1">
    <property type="nucleotide sequence ID" value="NZ_BAABYH010000001.1"/>
</dbReference>
<dbReference type="GO" id="GO:0008127">
    <property type="term" value="F:quercetin 2,3-dioxygenase activity"/>
    <property type="evidence" value="ECO:0007669"/>
    <property type="project" value="UniProtKB-EC"/>
</dbReference>
<dbReference type="EMBL" id="VOHW01000012">
    <property type="protein sequence ID" value="TWV59798.1"/>
    <property type="molecule type" value="Genomic_DNA"/>
</dbReference>
<dbReference type="CDD" id="cd02910">
    <property type="entry name" value="cupin_Yhhw_N"/>
    <property type="match status" value="1"/>
</dbReference>
<keyword evidence="2" id="KW-0408">Iron</keyword>
<evidence type="ECO:0000256" key="3">
    <source>
        <dbReference type="RuleBase" id="RU003457"/>
    </source>
</evidence>
<comment type="cofactor">
    <cofactor evidence="2">
        <name>Fe cation</name>
        <dbReference type="ChEBI" id="CHEBI:24875"/>
    </cofactor>
    <text evidence="2">Binds 1 Fe cation per subunit.</text>
</comment>
<evidence type="ECO:0000256" key="1">
    <source>
        <dbReference type="ARBA" id="ARBA00008416"/>
    </source>
</evidence>
<dbReference type="Proteomes" id="UP000095591">
    <property type="component" value="Unassembled WGS sequence"/>
</dbReference>
<evidence type="ECO:0000313" key="19">
    <source>
        <dbReference type="Proteomes" id="UP000450599"/>
    </source>
</evidence>
<reference evidence="16" key="2">
    <citation type="submission" date="2017-04" db="EMBL/GenBank/DDBJ databases">
        <title>Function of individual gut microbiota members based on whole genome sequencing of pure cultures obtained from chicken caecum.</title>
        <authorList>
            <person name="Medvecky M."/>
            <person name="Cejkova D."/>
            <person name="Polansky O."/>
            <person name="Karasova D."/>
            <person name="Kubasova T."/>
            <person name="Cizek A."/>
            <person name="Rychlik I."/>
        </authorList>
    </citation>
    <scope>NUCLEOTIDE SEQUENCE [LARGE SCALE GENOMIC DNA]</scope>
    <source>
        <strain evidence="16">An199</strain>
    </source>
</reference>
<feature type="domain" description="Pirin N-terminal" evidence="4">
    <location>
        <begin position="11"/>
        <end position="120"/>
    </location>
</feature>
<dbReference type="EMBL" id="WKMW01000015">
    <property type="protein sequence ID" value="MRY85492.1"/>
    <property type="molecule type" value="Genomic_DNA"/>
</dbReference>
<dbReference type="Gene3D" id="2.60.120.10">
    <property type="entry name" value="Jelly Rolls"/>
    <property type="match status" value="2"/>
</dbReference>
<dbReference type="Proteomes" id="UP000284660">
    <property type="component" value="Unassembled WGS sequence"/>
</dbReference>
<dbReference type="EMBL" id="CYXP01000012">
    <property type="protein sequence ID" value="CUN32418.1"/>
    <property type="molecule type" value="Genomic_DNA"/>
</dbReference>
<proteinExistence type="inferred from homology"/>
<dbReference type="EMBL" id="CZBM01000017">
    <property type="protein sequence ID" value="CUQ50605.1"/>
    <property type="molecule type" value="Genomic_DNA"/>
</dbReference>
<feature type="binding site" evidence="2">
    <location>
        <position position="102"/>
    </location>
    <ligand>
        <name>Fe cation</name>
        <dbReference type="ChEBI" id="CHEBI:24875"/>
    </ligand>
</feature>
<evidence type="ECO:0000259" key="4">
    <source>
        <dbReference type="Pfam" id="PF02678"/>
    </source>
</evidence>
<reference evidence="8" key="7">
    <citation type="submission" date="2023-01" db="EMBL/GenBank/DDBJ databases">
        <title>Human gut microbiome strain richness.</title>
        <authorList>
            <person name="Chen-Liaw A."/>
        </authorList>
    </citation>
    <scope>NUCLEOTIDE SEQUENCE</scope>
    <source>
        <strain evidence="8">RTP21484st1_E5_RTP21484_190118</strain>
    </source>
</reference>
<dbReference type="Pfam" id="PF17954">
    <property type="entry name" value="Pirin_C_2"/>
    <property type="match status" value="1"/>
</dbReference>
<dbReference type="Proteomes" id="UP000315827">
    <property type="component" value="Unassembled WGS sequence"/>
</dbReference>
<evidence type="ECO:0000313" key="11">
    <source>
        <dbReference type="EMBL" id="OUP16518.1"/>
    </source>
</evidence>
<keyword evidence="6" id="KW-0223">Dioxygenase</keyword>
<protein>
    <submittedName>
        <fullName evidence="8">Pirin family protein</fullName>
    </submittedName>
    <submittedName>
        <fullName evidence="6">Quercetin 2,3-dioxygenase</fullName>
        <ecNumber evidence="6">1.13.11.24</ecNumber>
    </submittedName>
</protein>
<reference evidence="14 15" key="1">
    <citation type="submission" date="2015-09" db="EMBL/GenBank/DDBJ databases">
        <authorList>
            <consortium name="Pathogen Informatics"/>
        </authorList>
    </citation>
    <scope>NUCLEOTIDE SEQUENCE [LARGE SCALE GENOMIC DNA]</scope>
    <source>
        <strain evidence="6 15">2789STDY5608872</strain>
        <strain evidence="7 14">2789STDY5834948</strain>
    </source>
</reference>
<evidence type="ECO:0000313" key="9">
    <source>
        <dbReference type="EMBL" id="MRY85492.1"/>
    </source>
</evidence>
<dbReference type="Pfam" id="PF02678">
    <property type="entry name" value="Pirin"/>
    <property type="match status" value="1"/>
</dbReference>
<evidence type="ECO:0000313" key="15">
    <source>
        <dbReference type="Proteomes" id="UP000095591"/>
    </source>
</evidence>
<dbReference type="InterPro" id="IPR012093">
    <property type="entry name" value="Pirin"/>
</dbReference>
<dbReference type="InterPro" id="IPR014710">
    <property type="entry name" value="RmlC-like_jellyroll"/>
</dbReference>
<dbReference type="InterPro" id="IPR011051">
    <property type="entry name" value="RmlC_Cupin_sf"/>
</dbReference>
<feature type="binding site" evidence="2">
    <location>
        <position position="60"/>
    </location>
    <ligand>
        <name>Fe cation</name>
        <dbReference type="ChEBI" id="CHEBI:24875"/>
    </ligand>
</feature>
<dbReference type="PANTHER" id="PTHR43212">
    <property type="entry name" value="QUERCETIN 2,3-DIOXYGENASE"/>
    <property type="match status" value="1"/>
</dbReference>